<gene>
    <name evidence="1" type="ORF">I9063_003371</name>
</gene>
<protein>
    <recommendedName>
        <fullName evidence="3">Calcineurin-like phosphoesterase domain-containing protein</fullName>
    </recommendedName>
</protein>
<dbReference type="Proteomes" id="UP000855421">
    <property type="component" value="Unassembled WGS sequence"/>
</dbReference>
<evidence type="ECO:0008006" key="3">
    <source>
        <dbReference type="Google" id="ProtNLM"/>
    </source>
</evidence>
<dbReference type="AlphaFoldDB" id="A0AAN5SGB5"/>
<dbReference type="InterPro" id="IPR029052">
    <property type="entry name" value="Metallo-depent_PP-like"/>
</dbReference>
<evidence type="ECO:0000313" key="1">
    <source>
        <dbReference type="EMBL" id="HAT4299945.1"/>
    </source>
</evidence>
<dbReference type="SUPFAM" id="SSF56300">
    <property type="entry name" value="Metallo-dependent phosphatases"/>
    <property type="match status" value="1"/>
</dbReference>
<name>A0AAN5SGB5_CLOPF</name>
<evidence type="ECO:0000313" key="2">
    <source>
        <dbReference type="Proteomes" id="UP000855421"/>
    </source>
</evidence>
<sequence length="205" mass="23003">HKIRLIVLNSEDIPEYDISMKYKGQWDYAFSNEQLNWVAHTALNTDYKIIFCSHTPLIESVEGFDLAIRNSEAMLGIMKAYTTGTSYSSSNNTGDFKYNVSVDYNKKGTIVCCLFGHVHADNIVYKDNIAHISTTCSNCSYRYGSSAIKNATGTVNEIALDFLTIRNDMGFLTRFGAGSDRSFTYVNNTKESKKEKSYLGLKLLG</sequence>
<accession>A0AAN5SGB5</accession>
<proteinExistence type="predicted"/>
<feature type="non-terminal residue" evidence="1">
    <location>
        <position position="205"/>
    </location>
</feature>
<organism evidence="1 2">
    <name type="scientific">Clostridium perfringens</name>
    <dbReference type="NCBI Taxonomy" id="1502"/>
    <lineage>
        <taxon>Bacteria</taxon>
        <taxon>Bacillati</taxon>
        <taxon>Bacillota</taxon>
        <taxon>Clostridia</taxon>
        <taxon>Eubacteriales</taxon>
        <taxon>Clostridiaceae</taxon>
        <taxon>Clostridium</taxon>
    </lineage>
</organism>
<dbReference type="EMBL" id="DACTBT010000082">
    <property type="protein sequence ID" value="HAT4299945.1"/>
    <property type="molecule type" value="Genomic_DNA"/>
</dbReference>
<reference evidence="1" key="1">
    <citation type="journal article" date="2018" name="Genome Biol.">
        <title>SKESA: strategic k-mer extension for scrupulous assemblies.</title>
        <authorList>
            <person name="Souvorov A."/>
            <person name="Agarwala R."/>
            <person name="Lipman D.J."/>
        </authorList>
    </citation>
    <scope>NUCLEOTIDE SEQUENCE</scope>
    <source>
        <strain evidence="1">C25</strain>
    </source>
</reference>
<reference evidence="1" key="2">
    <citation type="submission" date="2020-07" db="EMBL/GenBank/DDBJ databases">
        <authorList>
            <consortium name="NCBI Pathogen Detection Project"/>
        </authorList>
    </citation>
    <scope>NUCLEOTIDE SEQUENCE</scope>
    <source>
        <strain evidence="1">C25</strain>
    </source>
</reference>
<feature type="non-terminal residue" evidence="1">
    <location>
        <position position="1"/>
    </location>
</feature>
<comment type="caution">
    <text evidence="1">The sequence shown here is derived from an EMBL/GenBank/DDBJ whole genome shotgun (WGS) entry which is preliminary data.</text>
</comment>